<comment type="caution">
    <text evidence="13">The sequence shown here is derived from an EMBL/GenBank/DDBJ whole genome shotgun (WGS) entry which is preliminary data.</text>
</comment>
<evidence type="ECO:0000256" key="11">
    <source>
        <dbReference type="SAM" id="Phobius"/>
    </source>
</evidence>
<keyword evidence="4" id="KW-0597">Phosphoprotein</keyword>
<evidence type="ECO:0000256" key="3">
    <source>
        <dbReference type="ARBA" id="ARBA00012438"/>
    </source>
</evidence>
<proteinExistence type="predicted"/>
<evidence type="ECO:0000256" key="1">
    <source>
        <dbReference type="ARBA" id="ARBA00000085"/>
    </source>
</evidence>
<dbReference type="AlphaFoldDB" id="A0A917DGT8"/>
<dbReference type="Pfam" id="PF02518">
    <property type="entry name" value="HATPase_c"/>
    <property type="match status" value="1"/>
</dbReference>
<dbReference type="EMBL" id="BMIO01000003">
    <property type="protein sequence ID" value="GGD39306.1"/>
    <property type="molecule type" value="Genomic_DNA"/>
</dbReference>
<evidence type="ECO:0000256" key="5">
    <source>
        <dbReference type="ARBA" id="ARBA00022679"/>
    </source>
</evidence>
<evidence type="ECO:0000256" key="2">
    <source>
        <dbReference type="ARBA" id="ARBA00004370"/>
    </source>
</evidence>
<evidence type="ECO:0000256" key="9">
    <source>
        <dbReference type="ARBA" id="ARBA00023136"/>
    </source>
</evidence>
<feature type="compositionally biased region" description="Low complexity" evidence="10">
    <location>
        <begin position="27"/>
        <end position="38"/>
    </location>
</feature>
<dbReference type="PROSITE" id="PS50109">
    <property type="entry name" value="HIS_KIN"/>
    <property type="match status" value="1"/>
</dbReference>
<organism evidence="13 14">
    <name type="scientific">Croceicoccus pelagius</name>
    <dbReference type="NCBI Taxonomy" id="1703341"/>
    <lineage>
        <taxon>Bacteria</taxon>
        <taxon>Pseudomonadati</taxon>
        <taxon>Pseudomonadota</taxon>
        <taxon>Alphaproteobacteria</taxon>
        <taxon>Sphingomonadales</taxon>
        <taxon>Erythrobacteraceae</taxon>
        <taxon>Croceicoccus</taxon>
    </lineage>
</organism>
<keyword evidence="7" id="KW-0418">Kinase</keyword>
<dbReference type="GO" id="GO:0000155">
    <property type="term" value="F:phosphorelay sensor kinase activity"/>
    <property type="evidence" value="ECO:0007669"/>
    <property type="project" value="InterPro"/>
</dbReference>
<dbReference type="Gene3D" id="3.30.565.10">
    <property type="entry name" value="Histidine kinase-like ATPase, C-terminal domain"/>
    <property type="match status" value="1"/>
</dbReference>
<evidence type="ECO:0000256" key="10">
    <source>
        <dbReference type="SAM" id="MobiDB-lite"/>
    </source>
</evidence>
<feature type="domain" description="Histidine kinase" evidence="12">
    <location>
        <begin position="305"/>
        <end position="509"/>
    </location>
</feature>
<dbReference type="PRINTS" id="PR00344">
    <property type="entry name" value="BCTRLSENSOR"/>
</dbReference>
<feature type="compositionally biased region" description="Polar residues" evidence="10">
    <location>
        <begin position="1"/>
        <end position="10"/>
    </location>
</feature>
<name>A0A917DGT8_9SPHN</name>
<dbReference type="InterPro" id="IPR050428">
    <property type="entry name" value="TCS_sensor_his_kinase"/>
</dbReference>
<keyword evidence="6 11" id="KW-0812">Transmembrane</keyword>
<evidence type="ECO:0000259" key="12">
    <source>
        <dbReference type="PROSITE" id="PS50109"/>
    </source>
</evidence>
<dbReference type="InterPro" id="IPR005467">
    <property type="entry name" value="His_kinase_dom"/>
</dbReference>
<feature type="transmembrane region" description="Helical" evidence="11">
    <location>
        <begin position="71"/>
        <end position="90"/>
    </location>
</feature>
<keyword evidence="9 11" id="KW-0472">Membrane</keyword>
<dbReference type="InterPro" id="IPR036890">
    <property type="entry name" value="HATPase_C_sf"/>
</dbReference>
<evidence type="ECO:0000256" key="7">
    <source>
        <dbReference type="ARBA" id="ARBA00022777"/>
    </source>
</evidence>
<comment type="subcellular location">
    <subcellularLocation>
        <location evidence="2">Membrane</location>
    </subcellularLocation>
</comment>
<keyword evidence="8 11" id="KW-1133">Transmembrane helix</keyword>
<evidence type="ECO:0000313" key="14">
    <source>
        <dbReference type="Proteomes" id="UP000598997"/>
    </source>
</evidence>
<dbReference type="PANTHER" id="PTHR45436">
    <property type="entry name" value="SENSOR HISTIDINE KINASE YKOH"/>
    <property type="match status" value="1"/>
</dbReference>
<feature type="region of interest" description="Disordered" evidence="10">
    <location>
        <begin position="1"/>
        <end position="38"/>
    </location>
</feature>
<evidence type="ECO:0000256" key="4">
    <source>
        <dbReference type="ARBA" id="ARBA00022553"/>
    </source>
</evidence>
<feature type="transmembrane region" description="Helical" evidence="11">
    <location>
        <begin position="225"/>
        <end position="247"/>
    </location>
</feature>
<dbReference type="SUPFAM" id="SSF47384">
    <property type="entry name" value="Homodimeric domain of signal transducing histidine kinase"/>
    <property type="match status" value="1"/>
</dbReference>
<evidence type="ECO:0000256" key="8">
    <source>
        <dbReference type="ARBA" id="ARBA00022989"/>
    </source>
</evidence>
<dbReference type="Proteomes" id="UP000598997">
    <property type="component" value="Unassembled WGS sequence"/>
</dbReference>
<accession>A0A917DGT8</accession>
<evidence type="ECO:0000313" key="13">
    <source>
        <dbReference type="EMBL" id="GGD39306.1"/>
    </source>
</evidence>
<dbReference type="InterPro" id="IPR036097">
    <property type="entry name" value="HisK_dim/P_sf"/>
</dbReference>
<gene>
    <name evidence="13" type="ORF">GCM10010989_11740</name>
</gene>
<dbReference type="PANTHER" id="PTHR45436:SF5">
    <property type="entry name" value="SENSOR HISTIDINE KINASE TRCS"/>
    <property type="match status" value="1"/>
</dbReference>
<keyword evidence="5" id="KW-0808">Transferase</keyword>
<dbReference type="InterPro" id="IPR013727">
    <property type="entry name" value="2CSK_N"/>
</dbReference>
<dbReference type="SUPFAM" id="SSF55874">
    <property type="entry name" value="ATPase domain of HSP90 chaperone/DNA topoisomerase II/histidine kinase"/>
    <property type="match status" value="1"/>
</dbReference>
<dbReference type="Pfam" id="PF08521">
    <property type="entry name" value="2CSK_N"/>
    <property type="match status" value="1"/>
</dbReference>
<keyword evidence="14" id="KW-1185">Reference proteome</keyword>
<dbReference type="GO" id="GO:0005886">
    <property type="term" value="C:plasma membrane"/>
    <property type="evidence" value="ECO:0007669"/>
    <property type="project" value="TreeGrafter"/>
</dbReference>
<dbReference type="InterPro" id="IPR003594">
    <property type="entry name" value="HATPase_dom"/>
</dbReference>
<dbReference type="EC" id="2.7.13.3" evidence="3"/>
<dbReference type="SMART" id="SM00387">
    <property type="entry name" value="HATPase_c"/>
    <property type="match status" value="1"/>
</dbReference>
<sequence length="513" mass="55718">MASDTASTIPPTSPAADRLPGEGGAGAPSSAAGESGPGSAVGKYRLKVARRLVRPERILNAGHTGSLSRRMMLIAIGWIVFLLLIGGVALDRTLSGLITRNFDEQLEYMLTAMVASAEIGPDGEVFFSRPLGDQRFLEPNSGLYWQITGEGHEDFPSRSLWDRTLEVRPSGHLEPMVFDSVQFTGEPLRVMQRPIMLPGSDTTWWFVVAASREELNAQIARFRSILFYSFIVLAGGLIMMAGLQTWLGLSPLRGVRRAIQRIRVTGESRVTEPLPLEVQPMVEELNALLAHSERQAEEARAHAGNLAHALKTPLTVLNNAAAAHAPDLDELVQREAATMRRQVDHHLARARAVGRRATGLARADVREAAEAVERAVSRLYQHVRFDIAGGAEGETIVSIERQDLDEILGNCIENAAKYGGGSVFVTVDAEPDNARTCVVWIEDDGRGIPEADRQRIFDRGARLDTGKPGTGLGLAIVRDVVEIYGGTVALGESEDLGGLLVELRLPRALINDK</sequence>
<reference evidence="13 14" key="1">
    <citation type="journal article" date="2014" name="Int. J. Syst. Evol. Microbiol.">
        <title>Complete genome sequence of Corynebacterium casei LMG S-19264T (=DSM 44701T), isolated from a smear-ripened cheese.</title>
        <authorList>
            <consortium name="US DOE Joint Genome Institute (JGI-PGF)"/>
            <person name="Walter F."/>
            <person name="Albersmeier A."/>
            <person name="Kalinowski J."/>
            <person name="Ruckert C."/>
        </authorList>
    </citation>
    <scope>NUCLEOTIDE SEQUENCE [LARGE SCALE GENOMIC DNA]</scope>
    <source>
        <strain evidence="13 14">CGMCC 1.15358</strain>
    </source>
</reference>
<protein>
    <recommendedName>
        <fullName evidence="3">histidine kinase</fullName>
        <ecNumber evidence="3">2.7.13.3</ecNumber>
    </recommendedName>
</protein>
<evidence type="ECO:0000256" key="6">
    <source>
        <dbReference type="ARBA" id="ARBA00022692"/>
    </source>
</evidence>
<dbReference type="InterPro" id="IPR004358">
    <property type="entry name" value="Sig_transdc_His_kin-like_C"/>
</dbReference>
<comment type="catalytic activity">
    <reaction evidence="1">
        <text>ATP + protein L-histidine = ADP + protein N-phospho-L-histidine.</text>
        <dbReference type="EC" id="2.7.13.3"/>
    </reaction>
</comment>